<protein>
    <recommendedName>
        <fullName evidence="4">Carbohydrate-binding domain-containing protein</fullName>
    </recommendedName>
</protein>
<feature type="chain" id="PRO_5047442151" description="Carbohydrate-binding domain-containing protein" evidence="1">
    <location>
        <begin position="36"/>
        <end position="697"/>
    </location>
</feature>
<gene>
    <name evidence="2" type="ORF">Rcae01_02391</name>
</gene>
<organism evidence="2 3">
    <name type="scientific">Novipirellula caenicola</name>
    <dbReference type="NCBI Taxonomy" id="1536901"/>
    <lineage>
        <taxon>Bacteria</taxon>
        <taxon>Pseudomonadati</taxon>
        <taxon>Planctomycetota</taxon>
        <taxon>Planctomycetia</taxon>
        <taxon>Pirellulales</taxon>
        <taxon>Pirellulaceae</taxon>
        <taxon>Novipirellula</taxon>
    </lineage>
</organism>
<proteinExistence type="predicted"/>
<name>A0ABP9VP17_9BACT</name>
<dbReference type="Proteomes" id="UP001416858">
    <property type="component" value="Unassembled WGS sequence"/>
</dbReference>
<evidence type="ECO:0000256" key="1">
    <source>
        <dbReference type="SAM" id="SignalP"/>
    </source>
</evidence>
<dbReference type="InterPro" id="IPR008979">
    <property type="entry name" value="Galactose-bd-like_sf"/>
</dbReference>
<keyword evidence="3" id="KW-1185">Reference proteome</keyword>
<sequence length="697" mass="79103">MVDSSCRKYRKENLVNPRCYLLCFCAALIAASSHADDFAASPRIQALVADAGSSLLIADRFDQPVQNRLEGYRSTFQRSPSFSSAMRVPDPRRGDNGYSMRIEATKASAGFCGYWIHFFDMHALKPTYFDAQAYTHLSFWVRGERGGESFNIRCSDVDWIAKEDSELVGPVDQFLDGGVTQAWQEVIVPLRSTNIDCSQFAGLTLEFAEVGEFKIYLEDVAFKSDPNQMIPANVKPEPQAERPQTTTPSRTLWLWSTKELLGSTPRWYELFDFCQAHEIGQIWLQLPYKVERPQLSKQPEPSKVSATAPESSLSARVTVLMQRELRSFITEAHSRNIRIHALDGAPEYCLTKNHDIPLGLVDAVMQFNSQGKEQEKFDGVHFDNEPYLLLGWHSPSRREQILRQYLELNAECQRRIREGSNMQFGVDIPFWWQATDKNTGEATAAVEFNGVRKAASFHCIDMLDNVGVMNYRDRADGADGIIAHGKALIEYGQRQRGATIFMGVETFMEADRKVWFLVGLPRKRFQQSLAVIPLFADQSLIDGHRVRTMDDGENIHLGIEIPHAPSDQQRAATERSLRRLAKQFYWLLESDQQVESRRATAKSVIAADSQWRTFESRDLAEEGEIPRMRGFVTESVMPSKVTFGDDLMVDFDEQTSAAENYFQDFDCFGGIAIHFYETYRSLCEPAAAEKVAPKQTP</sequence>
<accession>A0ABP9VP17</accession>
<keyword evidence="1" id="KW-0732">Signal</keyword>
<dbReference type="CDD" id="cd00551">
    <property type="entry name" value="AmyAc_family"/>
    <property type="match status" value="1"/>
</dbReference>
<evidence type="ECO:0008006" key="4">
    <source>
        <dbReference type="Google" id="ProtNLM"/>
    </source>
</evidence>
<comment type="caution">
    <text evidence="2">The sequence shown here is derived from an EMBL/GenBank/DDBJ whole genome shotgun (WGS) entry which is preliminary data.</text>
</comment>
<dbReference type="EMBL" id="BAABRO010000004">
    <property type="protein sequence ID" value="GAA5506938.1"/>
    <property type="molecule type" value="Genomic_DNA"/>
</dbReference>
<reference evidence="2 3" key="1">
    <citation type="submission" date="2024-02" db="EMBL/GenBank/DDBJ databases">
        <title>Rhodopirellula caenicola NBRC 110016.</title>
        <authorList>
            <person name="Ichikawa N."/>
            <person name="Katano-Makiyama Y."/>
            <person name="Hidaka K."/>
        </authorList>
    </citation>
    <scope>NUCLEOTIDE SEQUENCE [LARGE SCALE GENOMIC DNA]</scope>
    <source>
        <strain evidence="2 3">NBRC 110016</strain>
    </source>
</reference>
<dbReference type="Gene3D" id="2.60.120.430">
    <property type="entry name" value="Galactose-binding lectin"/>
    <property type="match status" value="1"/>
</dbReference>
<evidence type="ECO:0000313" key="2">
    <source>
        <dbReference type="EMBL" id="GAA5506938.1"/>
    </source>
</evidence>
<feature type="signal peptide" evidence="1">
    <location>
        <begin position="1"/>
        <end position="35"/>
    </location>
</feature>
<dbReference type="SUPFAM" id="SSF49785">
    <property type="entry name" value="Galactose-binding domain-like"/>
    <property type="match status" value="1"/>
</dbReference>
<evidence type="ECO:0000313" key="3">
    <source>
        <dbReference type="Proteomes" id="UP001416858"/>
    </source>
</evidence>